<organism evidence="1 2">
    <name type="scientific">Larkinella insperata</name>
    <dbReference type="NCBI Taxonomy" id="332158"/>
    <lineage>
        <taxon>Bacteria</taxon>
        <taxon>Pseudomonadati</taxon>
        <taxon>Bacteroidota</taxon>
        <taxon>Cytophagia</taxon>
        <taxon>Cytophagales</taxon>
        <taxon>Spirosomataceae</taxon>
        <taxon>Larkinella</taxon>
    </lineage>
</organism>
<reference evidence="2" key="1">
    <citation type="journal article" date="2019" name="Int. J. Syst. Evol. Microbiol.">
        <title>The Global Catalogue of Microorganisms (GCM) 10K type strain sequencing project: providing services to taxonomists for standard genome sequencing and annotation.</title>
        <authorList>
            <consortium name="The Broad Institute Genomics Platform"/>
            <consortium name="The Broad Institute Genome Sequencing Center for Infectious Disease"/>
            <person name="Wu L."/>
            <person name="Ma J."/>
        </authorList>
    </citation>
    <scope>NUCLEOTIDE SEQUENCE [LARGE SCALE GENOMIC DNA]</scope>
    <source>
        <strain evidence="2">CCUG 55608</strain>
    </source>
</reference>
<evidence type="ECO:0000313" key="2">
    <source>
        <dbReference type="Proteomes" id="UP001597116"/>
    </source>
</evidence>
<evidence type="ECO:0008006" key="3">
    <source>
        <dbReference type="Google" id="ProtNLM"/>
    </source>
</evidence>
<protein>
    <recommendedName>
        <fullName evidence="3">Lipoprotein</fullName>
    </recommendedName>
</protein>
<gene>
    <name evidence="1" type="ORF">ACFQ4C_20310</name>
</gene>
<keyword evidence="2" id="KW-1185">Reference proteome</keyword>
<evidence type="ECO:0000313" key="1">
    <source>
        <dbReference type="EMBL" id="MFD1143481.1"/>
    </source>
</evidence>
<dbReference type="Proteomes" id="UP001597116">
    <property type="component" value="Unassembled WGS sequence"/>
</dbReference>
<dbReference type="PROSITE" id="PS51257">
    <property type="entry name" value="PROKAR_LIPOPROTEIN"/>
    <property type="match status" value="1"/>
</dbReference>
<dbReference type="EMBL" id="JBHTLP010000011">
    <property type="protein sequence ID" value="MFD1143481.1"/>
    <property type="molecule type" value="Genomic_DNA"/>
</dbReference>
<accession>A0ABW3QGD7</accession>
<sequence>MKKIGLMLLVVASLSGCKDKDASPTLGGTFSGPMSVEDNVGVASYSNADVTIKQVGASEVEVSGRGFTTFVIDNVVHQANSYYMANEGKSEFRYAGSSSPKTLLLNWTAQVDGKAQTIRFGGNKKK</sequence>
<proteinExistence type="predicted"/>
<name>A0ABW3QGD7_9BACT</name>
<comment type="caution">
    <text evidence="1">The sequence shown here is derived from an EMBL/GenBank/DDBJ whole genome shotgun (WGS) entry which is preliminary data.</text>
</comment>